<dbReference type="InterPro" id="IPR035423">
    <property type="entry name" value="M60-like_N"/>
</dbReference>
<keyword evidence="4" id="KW-1185">Reference proteome</keyword>
<dbReference type="InterPro" id="IPR000421">
    <property type="entry name" value="FA58C"/>
</dbReference>
<evidence type="ECO:0000313" key="4">
    <source>
        <dbReference type="Proteomes" id="UP000193920"/>
    </source>
</evidence>
<dbReference type="EMBL" id="MCOG01000147">
    <property type="protein sequence ID" value="ORY36601.1"/>
    <property type="molecule type" value="Genomic_DNA"/>
</dbReference>
<dbReference type="Gene3D" id="3.40.390.80">
    <property type="entry name" value="Peptidase M60, enhancin-like domain 2"/>
    <property type="match status" value="1"/>
</dbReference>
<dbReference type="PROSITE" id="PS51723">
    <property type="entry name" value="PEPTIDASE_M60"/>
    <property type="match status" value="1"/>
</dbReference>
<gene>
    <name evidence="3" type="ORF">LY90DRAFT_625124</name>
</gene>
<dbReference type="Pfam" id="PF17291">
    <property type="entry name" value="M60-like_N"/>
    <property type="match status" value="1"/>
</dbReference>
<dbReference type="Gene3D" id="2.60.120.260">
    <property type="entry name" value="Galactose-binding domain-like"/>
    <property type="match status" value="2"/>
</dbReference>
<feature type="region of interest" description="Disordered" evidence="1">
    <location>
        <begin position="22"/>
        <end position="49"/>
    </location>
</feature>
<dbReference type="SUPFAM" id="SSF49785">
    <property type="entry name" value="Galactose-binding domain-like"/>
    <property type="match status" value="1"/>
</dbReference>
<evidence type="ECO:0000259" key="2">
    <source>
        <dbReference type="PROSITE" id="PS51723"/>
    </source>
</evidence>
<dbReference type="Proteomes" id="UP000193920">
    <property type="component" value="Unassembled WGS sequence"/>
</dbReference>
<proteinExistence type="predicted"/>
<dbReference type="Pfam" id="PF13402">
    <property type="entry name" value="Peptidase_M60"/>
    <property type="match status" value="1"/>
</dbReference>
<dbReference type="SMART" id="SM01276">
    <property type="entry name" value="M60-like"/>
    <property type="match status" value="1"/>
</dbReference>
<accession>A0A1Y2BPC8</accession>
<dbReference type="PANTHER" id="PTHR15730">
    <property type="entry name" value="EXPERIMENTAL AUTOIMMUNE PROSTATITIS ANTIGEN 2-RELATED"/>
    <property type="match status" value="1"/>
</dbReference>
<dbReference type="OrthoDB" id="10260387at2759"/>
<comment type="caution">
    <text evidence="3">The sequence shown here is derived from an EMBL/GenBank/DDBJ whole genome shotgun (WGS) entry which is preliminary data.</text>
</comment>
<evidence type="ECO:0000256" key="1">
    <source>
        <dbReference type="SAM" id="MobiDB-lite"/>
    </source>
</evidence>
<dbReference type="AlphaFoldDB" id="A0A1Y2BPC8"/>
<name>A0A1Y2BPC8_9FUNG</name>
<dbReference type="InterPro" id="IPR008979">
    <property type="entry name" value="Galactose-bd-like_sf"/>
</dbReference>
<dbReference type="Pfam" id="PF00754">
    <property type="entry name" value="F5_F8_type_C"/>
    <property type="match status" value="1"/>
</dbReference>
<feature type="domain" description="Peptidase M60" evidence="2">
    <location>
        <begin position="197"/>
        <end position="510"/>
    </location>
</feature>
<dbReference type="STRING" id="1754190.A0A1Y2BPC8"/>
<protein>
    <recommendedName>
        <fullName evidence="2">Peptidase M60 domain-containing protein</fullName>
    </recommendedName>
</protein>
<dbReference type="InterPro" id="IPR051244">
    <property type="entry name" value="TCAF"/>
</dbReference>
<evidence type="ECO:0000313" key="3">
    <source>
        <dbReference type="EMBL" id="ORY36601.1"/>
    </source>
</evidence>
<sequence>MKLYVKSVGTVLGITLFSSSNSDNKDNENDLDNSSINNDDKNINNDPIDSSNDHKLFKYNYPTQTHVEMMSEYLGEVERVLPKVVKNGGLDHYPVYGSTLKFENLNDEEIRKLKNDIIIENNALLSTGTSTLTGDYSNYDHMDQNGILYKNGEALKDYSGNPVKLYKHTASIGMYNGNVSDDEPAISKRIKIKPRTYGNHITGLYAPAGEIIKIEISEDDLSTIGGSVPIYIGQVLSSGKANNIWLERDFNRMPTVSNKFPLDQTVIYIGSHFGGPIYIGVPTNTPSAFSVTISGAVRYPHYIHGYTSEEEWEMNLNSSAPYFDLEVWDDAVRFSGSRKAAGEWTYQELYDSAVLWDKIARVSNTIPQYGNSETGITFLYEPFIAAGAAVAFQGQNTVNAPESWMKEALDAQNFVLDGSWGNIHEFNHHYQRYGLPNGDEVTNNAISLISYSLFTLISSSRTIADDYMVNSWNRFTDPWYALKRLLSDVDKTDQGTYTLSVYANILHSFGQQNYIDIANNCFGKREIDVFYHALTTTMHYDFSYYFEEILGITVLSNKKTDANYPVFLPVASVFQVGCNYIYDGKEFYVRTVQPFEISFESPYTFDLLSTTTLAFPPEFKAKQPIIPIRTTYYYDSAVYNLVNEAVDSKYEGYTVKKYYELSTPALWYNGEGIEKNCLTEYNAKMFISDTNTYRLALRGKQSILSISQDEGKTYKSIITIKDIFINHYSESIEKNYYYDIKLKKGDIIYLKVVLLSADVTQCFFEIGCSTMKENNEFNTPTIITNTFKLYALVYEYPKMNSEYFISHKYTASNTVSPTTQTLISGENTDPWDDTLKIDHLFDGLSTTFFHSKKNNFIDSSNPFVITVDMGKNYLLNSILMVGRSANVNQSPKIFEVYGGRERNNLELIYSTPSSGSTLTNNFDISISFNITQLRYYKLVVTESYNQYVALNGIYPSISGTEHSPDTLIYKGEWRVKSAFSPYGHIYTSTNTSSTAEFPFTGNFIMIHTVAGEEQSYSISIDNGEFIEVNVSSTFEGFSFISNVLDSGKHTMIIKIKTRYKQLSIR</sequence>
<organism evidence="3 4">
    <name type="scientific">Neocallimastix californiae</name>
    <dbReference type="NCBI Taxonomy" id="1754190"/>
    <lineage>
        <taxon>Eukaryota</taxon>
        <taxon>Fungi</taxon>
        <taxon>Fungi incertae sedis</taxon>
        <taxon>Chytridiomycota</taxon>
        <taxon>Chytridiomycota incertae sedis</taxon>
        <taxon>Neocallimastigomycetes</taxon>
        <taxon>Neocallimastigales</taxon>
        <taxon>Neocallimastigaceae</taxon>
        <taxon>Neocallimastix</taxon>
    </lineage>
</organism>
<dbReference type="PANTHER" id="PTHR15730:SF5">
    <property type="entry name" value="SI:CH211-210B2.2-RELATED"/>
    <property type="match status" value="1"/>
</dbReference>
<reference evidence="3 4" key="1">
    <citation type="submission" date="2016-08" db="EMBL/GenBank/DDBJ databases">
        <title>A Parts List for Fungal Cellulosomes Revealed by Comparative Genomics.</title>
        <authorList>
            <consortium name="DOE Joint Genome Institute"/>
            <person name="Haitjema C.H."/>
            <person name="Gilmore S.P."/>
            <person name="Henske J.K."/>
            <person name="Solomon K.V."/>
            <person name="De Groot R."/>
            <person name="Kuo A."/>
            <person name="Mondo S.J."/>
            <person name="Salamov A.A."/>
            <person name="Labutti K."/>
            <person name="Zhao Z."/>
            <person name="Chiniquy J."/>
            <person name="Barry K."/>
            <person name="Brewer H.M."/>
            <person name="Purvine S.O."/>
            <person name="Wright A.T."/>
            <person name="Boxma B."/>
            <person name="Van Alen T."/>
            <person name="Hackstein J.H."/>
            <person name="Baker S.E."/>
            <person name="Grigoriev I.V."/>
            <person name="O'Malley M.A."/>
        </authorList>
    </citation>
    <scope>NUCLEOTIDE SEQUENCE [LARGE SCALE GENOMIC DNA]</scope>
    <source>
        <strain evidence="3 4">G1</strain>
    </source>
</reference>
<dbReference type="InterPro" id="IPR031161">
    <property type="entry name" value="Peptidase_M60_dom"/>
</dbReference>